<dbReference type="InterPro" id="IPR014748">
    <property type="entry name" value="Enoyl-CoA_hydra_C"/>
</dbReference>
<dbReference type="RefSeq" id="WP_166468472.1">
    <property type="nucleotide sequence ID" value="NZ_CP050066.2"/>
</dbReference>
<dbReference type="PANTHER" id="PTHR43684">
    <property type="match status" value="1"/>
</dbReference>
<comment type="similarity">
    <text evidence="1">Belongs to the enoyl-CoA hydratase/isomerase family.</text>
</comment>
<dbReference type="Gene3D" id="1.10.12.10">
    <property type="entry name" value="Lyase 2-enoyl-coa Hydratase, Chain A, domain 2"/>
    <property type="match status" value="1"/>
</dbReference>
<dbReference type="AlphaFoldDB" id="A0A6G9A776"/>
<dbReference type="PANTHER" id="PTHR43684:SF4">
    <property type="entry name" value="ENOYL-COA HYDRATASE_ISOMERASE FAMILY PROTEIN (AFU_ORTHOLOGUE AFUA_1G01890)"/>
    <property type="match status" value="1"/>
</dbReference>
<organism evidence="2 3">
    <name type="scientific">Bradyrhizobium symbiodeficiens</name>
    <dbReference type="NCBI Taxonomy" id="1404367"/>
    <lineage>
        <taxon>Bacteria</taxon>
        <taxon>Pseudomonadati</taxon>
        <taxon>Pseudomonadota</taxon>
        <taxon>Alphaproteobacteria</taxon>
        <taxon>Hyphomicrobiales</taxon>
        <taxon>Nitrobacteraceae</taxon>
        <taxon>Bradyrhizobium</taxon>
    </lineage>
</organism>
<dbReference type="Proteomes" id="UP000500895">
    <property type="component" value="Chromosome"/>
</dbReference>
<dbReference type="InterPro" id="IPR029045">
    <property type="entry name" value="ClpP/crotonase-like_dom_sf"/>
</dbReference>
<name>A0A6G9A776_9BRAD</name>
<evidence type="ECO:0000313" key="3">
    <source>
        <dbReference type="Proteomes" id="UP000500895"/>
    </source>
</evidence>
<dbReference type="SUPFAM" id="SSF52096">
    <property type="entry name" value="ClpP/crotonase"/>
    <property type="match status" value="1"/>
</dbReference>
<dbReference type="InterPro" id="IPR001753">
    <property type="entry name" value="Enoyl-CoA_hydra/iso"/>
</dbReference>
<dbReference type="Gene3D" id="3.90.226.10">
    <property type="entry name" value="2-enoyl-CoA Hydratase, Chain A, domain 1"/>
    <property type="match status" value="1"/>
</dbReference>
<evidence type="ECO:0000256" key="1">
    <source>
        <dbReference type="ARBA" id="ARBA00005254"/>
    </source>
</evidence>
<accession>A0A6G9A776</accession>
<dbReference type="InterPro" id="IPR051053">
    <property type="entry name" value="ECH/Chromodomain_protein"/>
</dbReference>
<dbReference type="CDD" id="cd06558">
    <property type="entry name" value="crotonase-like"/>
    <property type="match status" value="1"/>
</dbReference>
<dbReference type="EMBL" id="CP050066">
    <property type="protein sequence ID" value="QIP08300.1"/>
    <property type="molecule type" value="Genomic_DNA"/>
</dbReference>
<reference evidence="2 3" key="1">
    <citation type="journal article" date="2020" name="Int. J. Syst. Evol. Microbiol.">
        <title>Description and complete genome sequences of Bradyrhizobium symbiodeficiens sp. nov., a non-symbiotic bacterium associated with legumes native to Canada.</title>
        <authorList>
            <person name="Bromfield E.S.P."/>
            <person name="Cloutier S."/>
            <person name="Nguyen H.D.T."/>
        </authorList>
    </citation>
    <scope>NUCLEOTIDE SEQUENCE [LARGE SCALE GENOMIC DNA]</scope>
    <source>
        <strain evidence="2 3">101S1MB</strain>
    </source>
</reference>
<protein>
    <submittedName>
        <fullName evidence="2">Enoyl-CoA hydratase-related protein</fullName>
    </submittedName>
</protein>
<gene>
    <name evidence="2" type="ORF">HAV00_19405</name>
</gene>
<dbReference type="GO" id="GO:0003824">
    <property type="term" value="F:catalytic activity"/>
    <property type="evidence" value="ECO:0007669"/>
    <property type="project" value="UniProtKB-ARBA"/>
</dbReference>
<sequence length="268" mass="28869">MVSAEQMKFEVSDRVATITFDRPDKMNAWTPVMESELRRLMAIASEDDDVRAIVITGAGRGFCAGADMGRLSDASSGNTSAAPPVAAAESDDDLAQRYSYLLAVPKPIIAGINGAIAGVGLCIALYCDLRFMAAGAKLTTSFARRGLIAEHGSAWMLRKLIGPMNAADLLLSGRVVEAAEAERLGLVRMLPADTFRETVQQTASDFANLCSPRSMRIIKQQLTAAPRQSLAEATQLANREVAICRGTEDFKEGVAHFIEKRTPRFTGK</sequence>
<proteinExistence type="inferred from homology"/>
<dbReference type="Pfam" id="PF00378">
    <property type="entry name" value="ECH_1"/>
    <property type="match status" value="1"/>
</dbReference>
<evidence type="ECO:0000313" key="2">
    <source>
        <dbReference type="EMBL" id="QIP08300.1"/>
    </source>
</evidence>